<dbReference type="AlphaFoldDB" id="A0A8J4T3Y5"/>
<dbReference type="Proteomes" id="UP000727407">
    <property type="component" value="Unassembled WGS sequence"/>
</dbReference>
<protein>
    <submittedName>
        <fullName evidence="1">Endoribonuclease Dcr-1</fullName>
    </submittedName>
</protein>
<proteinExistence type="predicted"/>
<organism evidence="1 2">
    <name type="scientific">Clarias magur</name>
    <name type="common">Asian catfish</name>
    <name type="synonym">Macropteronotus magur</name>
    <dbReference type="NCBI Taxonomy" id="1594786"/>
    <lineage>
        <taxon>Eukaryota</taxon>
        <taxon>Metazoa</taxon>
        <taxon>Chordata</taxon>
        <taxon>Craniata</taxon>
        <taxon>Vertebrata</taxon>
        <taxon>Euteleostomi</taxon>
        <taxon>Actinopterygii</taxon>
        <taxon>Neopterygii</taxon>
        <taxon>Teleostei</taxon>
        <taxon>Ostariophysi</taxon>
        <taxon>Siluriformes</taxon>
        <taxon>Clariidae</taxon>
        <taxon>Clarias</taxon>
    </lineage>
</organism>
<keyword evidence="2" id="KW-1185">Reference proteome</keyword>
<sequence length="59" mass="6487">MVTMAGYGKGGKKICQHFSSSSCSPGSTYITYPISNYHVKLEHIDTDQGHLVDYATCEE</sequence>
<comment type="caution">
    <text evidence="1">The sequence shown here is derived from an EMBL/GenBank/DDBJ whole genome shotgun (WGS) entry which is preliminary data.</text>
</comment>
<dbReference type="EMBL" id="QNUK01000932">
    <property type="protein sequence ID" value="KAF5888716.1"/>
    <property type="molecule type" value="Genomic_DNA"/>
</dbReference>
<evidence type="ECO:0000313" key="1">
    <source>
        <dbReference type="EMBL" id="KAF5888716.1"/>
    </source>
</evidence>
<accession>A0A8J4T3Y5</accession>
<gene>
    <name evidence="1" type="primary">Dcr-1</name>
    <name evidence="1" type="ORF">DAT39_021581</name>
</gene>
<name>A0A8J4T3Y5_CLAMG</name>
<reference evidence="1" key="1">
    <citation type="submission" date="2020-07" db="EMBL/GenBank/DDBJ databases">
        <title>Clarias magur genome sequencing, assembly and annotation.</title>
        <authorList>
            <person name="Kushwaha B."/>
            <person name="Kumar R."/>
            <person name="Das P."/>
            <person name="Joshi C.G."/>
            <person name="Kumar D."/>
            <person name="Nagpure N.S."/>
            <person name="Pandey M."/>
            <person name="Agarwal S."/>
            <person name="Srivastava S."/>
            <person name="Singh M."/>
            <person name="Sahoo L."/>
            <person name="Jayasankar P."/>
            <person name="Meher P.K."/>
            <person name="Koringa P.G."/>
            <person name="Iquebal M.A."/>
            <person name="Das S.P."/>
            <person name="Bit A."/>
            <person name="Patnaik S."/>
            <person name="Patel N."/>
            <person name="Shah T.M."/>
            <person name="Hinsu A."/>
            <person name="Jena J.K."/>
        </authorList>
    </citation>
    <scope>NUCLEOTIDE SEQUENCE</scope>
    <source>
        <strain evidence="1">CIFAMagur01</strain>
        <tissue evidence="1">Testis</tissue>
    </source>
</reference>
<evidence type="ECO:0000313" key="2">
    <source>
        <dbReference type="Proteomes" id="UP000727407"/>
    </source>
</evidence>